<comment type="caution">
    <text evidence="3">The sequence shown here is derived from an EMBL/GenBank/DDBJ whole genome shotgun (WGS) entry which is preliminary data.</text>
</comment>
<reference evidence="3 4" key="1">
    <citation type="submission" date="2015-12" db="EMBL/GenBank/DDBJ databases">
        <title>The genome of Folsomia candida.</title>
        <authorList>
            <person name="Faddeeva A."/>
            <person name="Derks M.F."/>
            <person name="Anvar Y."/>
            <person name="Smit S."/>
            <person name="Van Straalen N."/>
            <person name="Roelofs D."/>
        </authorList>
    </citation>
    <scope>NUCLEOTIDE SEQUENCE [LARGE SCALE GENOMIC DNA]</scope>
    <source>
        <strain evidence="3 4">VU population</strain>
        <tissue evidence="3">Whole body</tissue>
    </source>
</reference>
<keyword evidence="1" id="KW-1133">Transmembrane helix</keyword>
<feature type="transmembrane region" description="Helical" evidence="1">
    <location>
        <begin position="394"/>
        <end position="411"/>
    </location>
</feature>
<sequence length="577" mass="66206">MLVHLSFSFTYFILLCGKLQAKFILSHLTPGNSIVNILVDLYRVNNAAWELNLLNNLLDDNSHPKRIHNMSSFVLYDSKQYKRCYYNSYIDPKMTSHYSQEIFLILPAVPKWLATGNFYGIQSQMASCGENPDVIFLIDRDANTASFVPRPRRLVKLTSKLFVLGRGAQGTVDIHVFCYPCSPHPLRRIDHTNSNSFKLMEWELYNHNSNGMIVSIGSEQEYSRKRHTCSSLHYSDRSFPTLINCLQITLGQRRNFTHGQTHGARGHKPHTIHVIEYNKLLTTYMMNYFVLHNSPEKLSLLIYDIKVIRTTLTVISLKSSSLVESFESFLLPFDAPTWTGIIVSVLGIAAVIALTKLESVMYRFSTALFWTYACLTGQYDGTNDVLRMLPRSKIFIVTSVFFFFMIGTEFYQGSLFSSLITTSPPELPISTDELINLNLQIITTGYVYGGGGQTSTAVEMIYDSLRKSKYGTKLLTHLRRRSKFIPTRNSFMLGVQLANSQQFYFNRSIRKLEETFAILDETRQAESSTTHGFSSEIVFCAGRVKVWGRKSYYVSYYDPVRWNKLMVSRPSRYSWIC</sequence>
<keyword evidence="2" id="KW-0732">Signal</keyword>
<evidence type="ECO:0000313" key="3">
    <source>
        <dbReference type="EMBL" id="OXA39332.1"/>
    </source>
</evidence>
<organism evidence="3 4">
    <name type="scientific">Folsomia candida</name>
    <name type="common">Springtail</name>
    <dbReference type="NCBI Taxonomy" id="158441"/>
    <lineage>
        <taxon>Eukaryota</taxon>
        <taxon>Metazoa</taxon>
        <taxon>Ecdysozoa</taxon>
        <taxon>Arthropoda</taxon>
        <taxon>Hexapoda</taxon>
        <taxon>Collembola</taxon>
        <taxon>Entomobryomorpha</taxon>
        <taxon>Isotomoidea</taxon>
        <taxon>Isotomidae</taxon>
        <taxon>Proisotominae</taxon>
        <taxon>Folsomia</taxon>
    </lineage>
</organism>
<gene>
    <name evidence="3" type="ORF">Fcan01_25914</name>
</gene>
<evidence type="ECO:0000256" key="1">
    <source>
        <dbReference type="SAM" id="Phobius"/>
    </source>
</evidence>
<keyword evidence="4" id="KW-1185">Reference proteome</keyword>
<dbReference type="EMBL" id="LNIX01000039">
    <property type="protein sequence ID" value="OXA39332.1"/>
    <property type="molecule type" value="Genomic_DNA"/>
</dbReference>
<evidence type="ECO:0000256" key="2">
    <source>
        <dbReference type="SAM" id="SignalP"/>
    </source>
</evidence>
<keyword evidence="1" id="KW-0472">Membrane</keyword>
<proteinExistence type="predicted"/>
<dbReference type="Proteomes" id="UP000198287">
    <property type="component" value="Unassembled WGS sequence"/>
</dbReference>
<keyword evidence="1" id="KW-0812">Transmembrane</keyword>
<evidence type="ECO:0000313" key="4">
    <source>
        <dbReference type="Proteomes" id="UP000198287"/>
    </source>
</evidence>
<feature type="transmembrane region" description="Helical" evidence="1">
    <location>
        <begin position="335"/>
        <end position="355"/>
    </location>
</feature>
<name>A0A226D166_FOLCA</name>
<dbReference type="AlphaFoldDB" id="A0A226D166"/>
<protein>
    <submittedName>
        <fullName evidence="3">Uncharacterized protein</fullName>
    </submittedName>
</protein>
<accession>A0A226D166</accession>
<feature type="chain" id="PRO_5012036468" evidence="2">
    <location>
        <begin position="22"/>
        <end position="577"/>
    </location>
</feature>
<feature type="signal peptide" evidence="2">
    <location>
        <begin position="1"/>
        <end position="21"/>
    </location>
</feature>
<dbReference type="Gene3D" id="1.10.287.70">
    <property type="match status" value="1"/>
</dbReference>